<evidence type="ECO:0000313" key="2">
    <source>
        <dbReference type="Proteomes" id="UP000198825"/>
    </source>
</evidence>
<dbReference type="Proteomes" id="UP000198825">
    <property type="component" value="Chromosome I"/>
</dbReference>
<dbReference type="RefSeq" id="WP_157719955.1">
    <property type="nucleotide sequence ID" value="NZ_LT629799.1"/>
</dbReference>
<dbReference type="AlphaFoldDB" id="A0A1H2MPY9"/>
<keyword evidence="2" id="KW-1185">Reference proteome</keyword>
<name>A0A1H2MPY9_9ACTN</name>
<dbReference type="SUPFAM" id="SSF69322">
    <property type="entry name" value="Tricorn protease domain 2"/>
    <property type="match status" value="1"/>
</dbReference>
<dbReference type="EMBL" id="LT629799">
    <property type="protein sequence ID" value="SDU95045.1"/>
    <property type="molecule type" value="Genomic_DNA"/>
</dbReference>
<evidence type="ECO:0000313" key="1">
    <source>
        <dbReference type="EMBL" id="SDU95045.1"/>
    </source>
</evidence>
<proteinExistence type="predicted"/>
<gene>
    <name evidence="1" type="ORF">SAMN04488544_2457</name>
</gene>
<organism evidence="1 2">
    <name type="scientific">Microlunatus sagamiharensis</name>
    <dbReference type="NCBI Taxonomy" id="546874"/>
    <lineage>
        <taxon>Bacteria</taxon>
        <taxon>Bacillati</taxon>
        <taxon>Actinomycetota</taxon>
        <taxon>Actinomycetes</taxon>
        <taxon>Propionibacteriales</taxon>
        <taxon>Propionibacteriaceae</taxon>
        <taxon>Microlunatus</taxon>
    </lineage>
</organism>
<protein>
    <submittedName>
        <fullName evidence="1">Uncharacterized protein</fullName>
    </submittedName>
</protein>
<sequence length="295" mass="30600">MPGRAWPADLRAGTGTLYLTSGRSVLAVDASTGLVTDTGLRTRSYDVRLAPLADGLLVWYPSGWSSRLLRFGLDTGTPPPGALARANRFVPGADGVWAAQVDPARPDRRTVWRLVDADGTATTSVAVRGRAVADGAGGLLAAAGGAVRVVEPPLPDVADRQADAGAVVATGPDGFLVQRCSGGACTTVLREGVARTRRVLDVPVAGSAVDGALSPGNRLVLLSQLVDDAPVVQVRPLGSDRPLRTFPGAGSGAVWLSERWVAFVGRDGLVLYDAVDDRVVPSRLSGVTRLAWQPA</sequence>
<reference evidence="2" key="1">
    <citation type="submission" date="2016-10" db="EMBL/GenBank/DDBJ databases">
        <authorList>
            <person name="Varghese N."/>
            <person name="Submissions S."/>
        </authorList>
    </citation>
    <scope>NUCLEOTIDE SEQUENCE [LARGE SCALE GENOMIC DNA]</scope>
    <source>
        <strain evidence="2">DSM 21743</strain>
    </source>
</reference>
<dbReference type="OrthoDB" id="4309866at2"/>
<accession>A0A1H2MPY9</accession>